<dbReference type="Pfam" id="PF06841">
    <property type="entry name" value="Phage_T4_gp19"/>
    <property type="match status" value="1"/>
</dbReference>
<dbReference type="InterPro" id="IPR011747">
    <property type="entry name" value="CHP02241"/>
</dbReference>
<dbReference type="RefSeq" id="WP_064595527.1">
    <property type="nucleotide sequence ID" value="NZ_CP134782.1"/>
</dbReference>
<protein>
    <submittedName>
        <fullName evidence="1">Phage tail protein</fullName>
    </submittedName>
</protein>
<name>A0A1B7LA91_9ENTR</name>
<evidence type="ECO:0000313" key="2">
    <source>
        <dbReference type="Proteomes" id="UP000078225"/>
    </source>
</evidence>
<proteinExistence type="predicted"/>
<dbReference type="AlphaFoldDB" id="A0A1B7LA91"/>
<organism evidence="1 2">
    <name type="scientific">Mangrovibacter phragmitis</name>
    <dbReference type="NCBI Taxonomy" id="1691903"/>
    <lineage>
        <taxon>Bacteria</taxon>
        <taxon>Pseudomonadati</taxon>
        <taxon>Pseudomonadota</taxon>
        <taxon>Gammaproteobacteria</taxon>
        <taxon>Enterobacterales</taxon>
        <taxon>Enterobacteriaceae</taxon>
        <taxon>Mangrovibacter</taxon>
    </lineage>
</organism>
<evidence type="ECO:0000313" key="1">
    <source>
        <dbReference type="EMBL" id="OAT79252.1"/>
    </source>
</evidence>
<keyword evidence="2" id="KW-1185">Reference proteome</keyword>
<dbReference type="STRING" id="1691903.A9B99_04150"/>
<dbReference type="Proteomes" id="UP000078225">
    <property type="component" value="Unassembled WGS sequence"/>
</dbReference>
<dbReference type="PANTHER" id="PTHR38009:SF1">
    <property type="entry name" value="CONSERVED HYPOTHETICAL PHAGE TAIL PROTEIN"/>
    <property type="match status" value="1"/>
</dbReference>
<dbReference type="PANTHER" id="PTHR38009">
    <property type="entry name" value="CONSERVED HYPOTHETICAL PHAGE TAIL PROTEIN"/>
    <property type="match status" value="1"/>
</dbReference>
<reference evidence="2" key="1">
    <citation type="submission" date="2016-05" db="EMBL/GenBank/DDBJ databases">
        <authorList>
            <person name="Behera P."/>
            <person name="Vaishampayan P."/>
            <person name="Singh N."/>
            <person name="Raina V."/>
            <person name="Suar M."/>
            <person name="Pattnaik A."/>
            <person name="Rastogi G."/>
        </authorList>
    </citation>
    <scope>NUCLEOTIDE SEQUENCE [LARGE SCALE GENOMIC DNA]</scope>
    <source>
        <strain evidence="2">MP23</strain>
    </source>
</reference>
<gene>
    <name evidence="1" type="ORF">A9B99_04150</name>
</gene>
<sequence length="152" mass="16831">MGATQGDGDWPLPAFYFSVSISGCAGDTAFQEVSGLEFSIETEDYFEGGNNLAYHLPKSIKNSNLTLKRAVTEKTSKLLTWCLGILDDQFSKPIPTKSVSINLLNENGVTCKSWTASNAYPVKLKMEPFNSTKNDIAIEEIEICFNHLKRNL</sequence>
<dbReference type="NCBIfam" id="TIGR02241">
    <property type="entry name" value="conserved hypothetical phage tail region protein"/>
    <property type="match status" value="1"/>
</dbReference>
<comment type="caution">
    <text evidence="1">The sequence shown here is derived from an EMBL/GenBank/DDBJ whole genome shotgun (WGS) entry which is preliminary data.</text>
</comment>
<accession>A0A1B7LA91</accession>
<dbReference type="OrthoDB" id="9799891at2"/>
<dbReference type="GO" id="GO:0005198">
    <property type="term" value="F:structural molecule activity"/>
    <property type="evidence" value="ECO:0007669"/>
    <property type="project" value="InterPro"/>
</dbReference>
<dbReference type="InterPro" id="IPR010667">
    <property type="entry name" value="Phage_T4_Gp19"/>
</dbReference>
<dbReference type="EMBL" id="LYRP01000001">
    <property type="protein sequence ID" value="OAT79252.1"/>
    <property type="molecule type" value="Genomic_DNA"/>
</dbReference>